<proteinExistence type="predicted"/>
<comment type="caution">
    <text evidence="1">The sequence shown here is derived from an EMBL/GenBank/DDBJ whole genome shotgun (WGS) entry which is preliminary data.</text>
</comment>
<keyword evidence="2" id="KW-1185">Reference proteome</keyword>
<accession>A0AAV4R2Y1</accession>
<reference evidence="1 2" key="1">
    <citation type="submission" date="2021-06" db="EMBL/GenBank/DDBJ databases">
        <title>Caerostris extrusa draft genome.</title>
        <authorList>
            <person name="Kono N."/>
            <person name="Arakawa K."/>
        </authorList>
    </citation>
    <scope>NUCLEOTIDE SEQUENCE [LARGE SCALE GENOMIC DNA]</scope>
</reference>
<evidence type="ECO:0000313" key="2">
    <source>
        <dbReference type="Proteomes" id="UP001054945"/>
    </source>
</evidence>
<feature type="non-terminal residue" evidence="1">
    <location>
        <position position="1"/>
    </location>
</feature>
<organism evidence="1 2">
    <name type="scientific">Caerostris extrusa</name>
    <name type="common">Bark spider</name>
    <name type="synonym">Caerostris bankana</name>
    <dbReference type="NCBI Taxonomy" id="172846"/>
    <lineage>
        <taxon>Eukaryota</taxon>
        <taxon>Metazoa</taxon>
        <taxon>Ecdysozoa</taxon>
        <taxon>Arthropoda</taxon>
        <taxon>Chelicerata</taxon>
        <taxon>Arachnida</taxon>
        <taxon>Araneae</taxon>
        <taxon>Araneomorphae</taxon>
        <taxon>Entelegynae</taxon>
        <taxon>Araneoidea</taxon>
        <taxon>Araneidae</taxon>
        <taxon>Caerostris</taxon>
    </lineage>
</organism>
<dbReference type="EMBL" id="BPLR01007329">
    <property type="protein sequence ID" value="GIY16080.1"/>
    <property type="molecule type" value="Genomic_DNA"/>
</dbReference>
<dbReference type="Proteomes" id="UP001054945">
    <property type="component" value="Unassembled WGS sequence"/>
</dbReference>
<gene>
    <name evidence="1" type="ORF">CEXT_692391</name>
</gene>
<sequence>FFILKAITFRECEKI</sequence>
<evidence type="ECO:0000313" key="1">
    <source>
        <dbReference type="EMBL" id="GIY16080.1"/>
    </source>
</evidence>
<protein>
    <submittedName>
        <fullName evidence="1">Uncharacterized protein</fullName>
    </submittedName>
</protein>
<name>A0AAV4R2Y1_CAEEX</name>